<comment type="caution">
    <text evidence="1">The sequence shown here is derived from an EMBL/GenBank/DDBJ whole genome shotgun (WGS) entry which is preliminary data.</text>
</comment>
<name>A0ABT0UPL4_9ACTN</name>
<evidence type="ECO:0000313" key="1">
    <source>
        <dbReference type="EMBL" id="MCM2390483.1"/>
    </source>
</evidence>
<sequence length="49" mass="5510">MTAWLRAQGRSDIAEGTVCALLVGMEQRGLGRHEEEFCGIWSFLAERLD</sequence>
<reference evidence="1" key="1">
    <citation type="submission" date="2022-06" db="EMBL/GenBank/DDBJ databases">
        <title>Genome public.</title>
        <authorList>
            <person name="Sun Q."/>
        </authorList>
    </citation>
    <scope>NUCLEOTIDE SEQUENCE</scope>
    <source>
        <strain evidence="1">CWNU-1</strain>
    </source>
</reference>
<protein>
    <submittedName>
        <fullName evidence="1">Uncharacterized protein</fullName>
    </submittedName>
</protein>
<dbReference type="Proteomes" id="UP001431429">
    <property type="component" value="Unassembled WGS sequence"/>
</dbReference>
<accession>A0ABT0UPL4</accession>
<keyword evidence="2" id="KW-1185">Reference proteome</keyword>
<evidence type="ECO:0000313" key="2">
    <source>
        <dbReference type="Proteomes" id="UP001431429"/>
    </source>
</evidence>
<gene>
    <name evidence="1" type="ORF">NBG84_19645</name>
</gene>
<proteinExistence type="predicted"/>
<dbReference type="EMBL" id="JAMQAW010000025">
    <property type="protein sequence ID" value="MCM2390483.1"/>
    <property type="molecule type" value="Genomic_DNA"/>
</dbReference>
<organism evidence="1 2">
    <name type="scientific">Streptomyces albipurpureus</name>
    <dbReference type="NCBI Taxonomy" id="2897419"/>
    <lineage>
        <taxon>Bacteria</taxon>
        <taxon>Bacillati</taxon>
        <taxon>Actinomycetota</taxon>
        <taxon>Actinomycetes</taxon>
        <taxon>Kitasatosporales</taxon>
        <taxon>Streptomycetaceae</taxon>
        <taxon>Streptomyces</taxon>
    </lineage>
</organism>
<dbReference type="RefSeq" id="WP_250920826.1">
    <property type="nucleotide sequence ID" value="NZ_JAMQAW010000025.1"/>
</dbReference>